<keyword evidence="15" id="KW-1185">Reference proteome</keyword>
<keyword evidence="11" id="KW-0407">Ion channel</keyword>
<proteinExistence type="inferred from homology"/>
<dbReference type="AlphaFoldDB" id="A0A402A5Q1"/>
<evidence type="ECO:0000256" key="6">
    <source>
        <dbReference type="ARBA" id="ARBA00022826"/>
    </source>
</evidence>
<feature type="transmembrane region" description="Helical" evidence="13">
    <location>
        <begin position="160"/>
        <end position="178"/>
    </location>
</feature>
<name>A0A402A5Q1_9CHLR</name>
<dbReference type="PANTHER" id="PTHR31462:SF5">
    <property type="entry name" value="ENDOSOMAL_LYSOSOMAL PROTON CHANNEL TMEM175"/>
    <property type="match status" value="1"/>
</dbReference>
<dbReference type="PANTHER" id="PTHR31462">
    <property type="entry name" value="ENDOSOMAL/LYSOSOMAL POTASSIUM CHANNEL TMEM175"/>
    <property type="match status" value="1"/>
</dbReference>
<comment type="catalytic activity">
    <reaction evidence="12">
        <text>K(+)(in) = K(+)(out)</text>
        <dbReference type="Rhea" id="RHEA:29463"/>
        <dbReference type="ChEBI" id="CHEBI:29103"/>
    </reaction>
</comment>
<keyword evidence="3" id="KW-0813">Transport</keyword>
<comment type="caution">
    <text evidence="14">The sequence shown here is derived from an EMBL/GenBank/DDBJ whole genome shotgun (WGS) entry which is preliminary data.</text>
</comment>
<evidence type="ECO:0000313" key="15">
    <source>
        <dbReference type="Proteomes" id="UP000287352"/>
    </source>
</evidence>
<feature type="transmembrane region" description="Helical" evidence="13">
    <location>
        <begin position="12"/>
        <end position="30"/>
    </location>
</feature>
<keyword evidence="5 13" id="KW-0812">Transmembrane</keyword>
<keyword evidence="6" id="KW-0631">Potassium channel</keyword>
<evidence type="ECO:0000256" key="3">
    <source>
        <dbReference type="ARBA" id="ARBA00022448"/>
    </source>
</evidence>
<evidence type="ECO:0000256" key="13">
    <source>
        <dbReference type="SAM" id="Phobius"/>
    </source>
</evidence>
<dbReference type="Pfam" id="PF06736">
    <property type="entry name" value="TMEM175"/>
    <property type="match status" value="1"/>
</dbReference>
<dbReference type="RefSeq" id="WP_126582011.1">
    <property type="nucleotide sequence ID" value="NZ_BIFR01000002.1"/>
</dbReference>
<dbReference type="GO" id="GO:0015252">
    <property type="term" value="F:proton channel activity"/>
    <property type="evidence" value="ECO:0007669"/>
    <property type="project" value="InterPro"/>
</dbReference>
<gene>
    <name evidence="14" type="ORF">KTT_42910</name>
</gene>
<evidence type="ECO:0000256" key="7">
    <source>
        <dbReference type="ARBA" id="ARBA00022958"/>
    </source>
</evidence>
<feature type="transmembrane region" description="Helical" evidence="13">
    <location>
        <begin position="50"/>
        <end position="68"/>
    </location>
</feature>
<keyword evidence="9" id="KW-0406">Ion transport</keyword>
<protein>
    <submittedName>
        <fullName evidence="14">DUF1211 domain-containing membrane protein</fullName>
    </submittedName>
</protein>
<evidence type="ECO:0000256" key="5">
    <source>
        <dbReference type="ARBA" id="ARBA00022692"/>
    </source>
</evidence>
<evidence type="ECO:0000256" key="1">
    <source>
        <dbReference type="ARBA" id="ARBA00004141"/>
    </source>
</evidence>
<dbReference type="GO" id="GO:0005267">
    <property type="term" value="F:potassium channel activity"/>
    <property type="evidence" value="ECO:0007669"/>
    <property type="project" value="UniProtKB-KW"/>
</dbReference>
<evidence type="ECO:0000256" key="12">
    <source>
        <dbReference type="ARBA" id="ARBA00034430"/>
    </source>
</evidence>
<evidence type="ECO:0000256" key="11">
    <source>
        <dbReference type="ARBA" id="ARBA00023303"/>
    </source>
</evidence>
<keyword evidence="4" id="KW-0633">Potassium transport</keyword>
<feature type="transmembrane region" description="Helical" evidence="13">
    <location>
        <begin position="118"/>
        <end position="139"/>
    </location>
</feature>
<evidence type="ECO:0000256" key="2">
    <source>
        <dbReference type="ARBA" id="ARBA00006920"/>
    </source>
</evidence>
<keyword evidence="8 13" id="KW-1133">Transmembrane helix</keyword>
<dbReference type="InterPro" id="IPR010617">
    <property type="entry name" value="TMEM175-like"/>
</dbReference>
<accession>A0A402A5Q1</accession>
<evidence type="ECO:0000313" key="14">
    <source>
        <dbReference type="EMBL" id="GCE14432.1"/>
    </source>
</evidence>
<reference evidence="15" key="1">
    <citation type="submission" date="2018-12" db="EMBL/GenBank/DDBJ databases">
        <title>Tengunoibacter tsumagoiensis gen. nov., sp. nov., Dictyobacter kobayashii sp. nov., D. alpinus sp. nov., and D. joshuensis sp. nov. and description of Dictyobacteraceae fam. nov. within the order Ktedonobacterales isolated from Tengu-no-mugimeshi.</title>
        <authorList>
            <person name="Wang C.M."/>
            <person name="Zheng Y."/>
            <person name="Sakai Y."/>
            <person name="Toyoda A."/>
            <person name="Minakuchi Y."/>
            <person name="Abe K."/>
            <person name="Yokota A."/>
            <person name="Yabe S."/>
        </authorList>
    </citation>
    <scope>NUCLEOTIDE SEQUENCE [LARGE SCALE GENOMIC DNA]</scope>
    <source>
        <strain evidence="15">Uno3</strain>
    </source>
</reference>
<feature type="transmembrane region" description="Helical" evidence="13">
    <location>
        <begin position="184"/>
        <end position="204"/>
    </location>
</feature>
<organism evidence="14 15">
    <name type="scientific">Tengunoibacter tsumagoiensis</name>
    <dbReference type="NCBI Taxonomy" id="2014871"/>
    <lineage>
        <taxon>Bacteria</taxon>
        <taxon>Bacillati</taxon>
        <taxon>Chloroflexota</taxon>
        <taxon>Ktedonobacteria</taxon>
        <taxon>Ktedonobacterales</taxon>
        <taxon>Dictyobacteraceae</taxon>
        <taxon>Tengunoibacter</taxon>
    </lineage>
</organism>
<comment type="subcellular location">
    <subcellularLocation>
        <location evidence="1">Membrane</location>
        <topology evidence="1">Multi-pass membrane protein</topology>
    </subcellularLocation>
</comment>
<dbReference type="GO" id="GO:0016020">
    <property type="term" value="C:membrane"/>
    <property type="evidence" value="ECO:0007669"/>
    <property type="project" value="UniProtKB-SubCell"/>
</dbReference>
<evidence type="ECO:0000256" key="9">
    <source>
        <dbReference type="ARBA" id="ARBA00023065"/>
    </source>
</evidence>
<sequence>MDEKETGRLEAFSDGVFAVAITLLVLNIKVPEPDKLLSDANLWKALFTQWPTLAAFVTSFFTIGIMWLNHHRVFTLIKRTDTSLIMINLVLLLIIVFIPVPTELLAEYLLRFDLHTAAIIYAGTFLLMASAFNILWRYASYQGRLLGKHVNMHLVRSINRQFAFGPLLYLICFGLAWFNTPVSLFFGLALALFFAVPGSSLRLLMKREEITDRENNKNDR</sequence>
<comment type="similarity">
    <text evidence="2">Belongs to the TMEM175 family.</text>
</comment>
<dbReference type="EMBL" id="BIFR01000002">
    <property type="protein sequence ID" value="GCE14432.1"/>
    <property type="molecule type" value="Genomic_DNA"/>
</dbReference>
<keyword evidence="7" id="KW-0630">Potassium</keyword>
<keyword evidence="10 13" id="KW-0472">Membrane</keyword>
<evidence type="ECO:0000256" key="8">
    <source>
        <dbReference type="ARBA" id="ARBA00022989"/>
    </source>
</evidence>
<dbReference type="OrthoDB" id="7626281at2"/>
<evidence type="ECO:0000256" key="4">
    <source>
        <dbReference type="ARBA" id="ARBA00022538"/>
    </source>
</evidence>
<evidence type="ECO:0000256" key="10">
    <source>
        <dbReference type="ARBA" id="ARBA00023136"/>
    </source>
</evidence>
<dbReference type="Proteomes" id="UP000287352">
    <property type="component" value="Unassembled WGS sequence"/>
</dbReference>